<dbReference type="EMBL" id="AP017372">
    <property type="protein sequence ID" value="BAU57023.1"/>
    <property type="molecule type" value="Genomic_DNA"/>
</dbReference>
<dbReference type="Proteomes" id="UP000218890">
    <property type="component" value="Chromosome"/>
</dbReference>
<dbReference type="PANTHER" id="PTHR43418">
    <property type="entry name" value="MULTIFUNCTIONAL TRYPTOPHAN BIOSYNTHESIS PROTEIN-RELATED"/>
    <property type="match status" value="1"/>
</dbReference>
<dbReference type="GO" id="GO:0005829">
    <property type="term" value="C:cytosol"/>
    <property type="evidence" value="ECO:0007669"/>
    <property type="project" value="TreeGrafter"/>
</dbReference>
<evidence type="ECO:0000313" key="2">
    <source>
        <dbReference type="EMBL" id="BAU57023.1"/>
    </source>
</evidence>
<dbReference type="SUPFAM" id="SSF52317">
    <property type="entry name" value="Class I glutamine amidotransferase-like"/>
    <property type="match status" value="1"/>
</dbReference>
<gene>
    <name evidence="2" type="ORF">HH1059_03440</name>
</gene>
<proteinExistence type="predicted"/>
<keyword evidence="1" id="KW-0315">Glutamine amidotransferase</keyword>
<dbReference type="InterPro" id="IPR029062">
    <property type="entry name" value="Class_I_gatase-like"/>
</dbReference>
<name>A0A120MZM8_HALHR</name>
<dbReference type="KEGG" id="hhk:HH1059_03440"/>
<reference evidence="2" key="1">
    <citation type="submission" date="2016-02" db="EMBL/GenBank/DDBJ databases">
        <title>Halorhodospira halochloris DSM-1059 complete genome, version 2.</title>
        <authorList>
            <person name="Tsukatani Y."/>
        </authorList>
    </citation>
    <scope>NUCLEOTIDE SEQUENCE</scope>
    <source>
        <strain evidence="2">DSM 1059</strain>
    </source>
</reference>
<organism evidence="2 3">
    <name type="scientific">Halorhodospira halochloris</name>
    <name type="common">Ectothiorhodospira halochloris</name>
    <dbReference type="NCBI Taxonomy" id="1052"/>
    <lineage>
        <taxon>Bacteria</taxon>
        <taxon>Pseudomonadati</taxon>
        <taxon>Pseudomonadota</taxon>
        <taxon>Gammaproteobacteria</taxon>
        <taxon>Chromatiales</taxon>
        <taxon>Ectothiorhodospiraceae</taxon>
        <taxon>Halorhodospira</taxon>
    </lineage>
</organism>
<dbReference type="RefSeq" id="WP_096407569.1">
    <property type="nucleotide sequence ID" value="NZ_AP017372.2"/>
</dbReference>
<dbReference type="Gene3D" id="3.40.50.880">
    <property type="match status" value="1"/>
</dbReference>
<dbReference type="GO" id="GO:0016787">
    <property type="term" value="F:hydrolase activity"/>
    <property type="evidence" value="ECO:0007669"/>
    <property type="project" value="InterPro"/>
</dbReference>
<dbReference type="PANTHER" id="PTHR43418:SF4">
    <property type="entry name" value="MULTIFUNCTIONAL TRYPTOPHAN BIOSYNTHESIS PROTEIN"/>
    <property type="match status" value="1"/>
</dbReference>
<evidence type="ECO:0000313" key="3">
    <source>
        <dbReference type="Proteomes" id="UP000218890"/>
    </source>
</evidence>
<dbReference type="AlphaFoldDB" id="A0A120MZM8"/>
<dbReference type="OrthoDB" id="9813383at2"/>
<sequence>MIKRAALTQRIDSLPSRAENRDTLDVRLAAMLWELGFLPIPLCSGVPSNGLAEYLCKLAPEAIVLSGGNDIGSAPARDALERAALEYSIGYSVPVLGICRGMQMLNHYQSGRLTPISGHVACRHAIITGDVLDLYLCGKEGITDRSDDVEKINCNPTVNSFHFLAIRETDLGDDMLPLAWSDDGTIEAVRHRSHHWVGIMWHPEHE</sequence>
<dbReference type="GO" id="GO:0004049">
    <property type="term" value="F:anthranilate synthase activity"/>
    <property type="evidence" value="ECO:0007669"/>
    <property type="project" value="TreeGrafter"/>
</dbReference>
<dbReference type="GO" id="GO:0000162">
    <property type="term" value="P:L-tryptophan biosynthetic process"/>
    <property type="evidence" value="ECO:0007669"/>
    <property type="project" value="TreeGrafter"/>
</dbReference>
<dbReference type="InterPro" id="IPR050472">
    <property type="entry name" value="Anth_synth/Amidotransfase"/>
</dbReference>
<dbReference type="InterPro" id="IPR011697">
    <property type="entry name" value="Peptidase_C26"/>
</dbReference>
<dbReference type="GO" id="GO:0016740">
    <property type="term" value="F:transferase activity"/>
    <property type="evidence" value="ECO:0007669"/>
    <property type="project" value="UniProtKB-KW"/>
</dbReference>
<dbReference type="PROSITE" id="PS51273">
    <property type="entry name" value="GATASE_TYPE_1"/>
    <property type="match status" value="1"/>
</dbReference>
<protein>
    <submittedName>
        <fullName evidence="2">Amidotransferase</fullName>
    </submittedName>
</protein>
<accession>A0A120MZM8</accession>
<keyword evidence="3" id="KW-1185">Reference proteome</keyword>
<evidence type="ECO:0000256" key="1">
    <source>
        <dbReference type="ARBA" id="ARBA00022962"/>
    </source>
</evidence>
<dbReference type="Pfam" id="PF07722">
    <property type="entry name" value="Peptidase_C26"/>
    <property type="match status" value="1"/>
</dbReference>